<dbReference type="PANTHER" id="PTHR12326">
    <property type="entry name" value="PLECKSTRIN HOMOLOGY DOMAIN CONTAINING PROTEIN"/>
    <property type="match status" value="1"/>
</dbReference>
<dbReference type="SMART" id="SM01175">
    <property type="entry name" value="DUF4206"/>
    <property type="match status" value="1"/>
</dbReference>
<evidence type="ECO:0000256" key="3">
    <source>
        <dbReference type="ARBA" id="ARBA00022723"/>
    </source>
</evidence>
<feature type="domain" description="RUN" evidence="10">
    <location>
        <begin position="39"/>
        <end position="172"/>
    </location>
</feature>
<dbReference type="GO" id="GO:0005770">
    <property type="term" value="C:late endosome"/>
    <property type="evidence" value="ECO:0007669"/>
    <property type="project" value="UniProtKB-SubCell"/>
</dbReference>
<feature type="compositionally biased region" description="Basic residues" evidence="9">
    <location>
        <begin position="396"/>
        <end position="406"/>
    </location>
</feature>
<keyword evidence="4" id="KW-0677">Repeat</keyword>
<dbReference type="Proteomes" id="UP000095281">
    <property type="component" value="Unplaced"/>
</dbReference>
<organism evidence="11 12">
    <name type="scientific">Meloidogyne hapla</name>
    <name type="common">Root-knot nematode worm</name>
    <dbReference type="NCBI Taxonomy" id="6305"/>
    <lineage>
        <taxon>Eukaryota</taxon>
        <taxon>Metazoa</taxon>
        <taxon>Ecdysozoa</taxon>
        <taxon>Nematoda</taxon>
        <taxon>Chromadorea</taxon>
        <taxon>Rhabditida</taxon>
        <taxon>Tylenchina</taxon>
        <taxon>Tylenchomorpha</taxon>
        <taxon>Tylenchoidea</taxon>
        <taxon>Meloidogynidae</taxon>
        <taxon>Meloidogyninae</taxon>
        <taxon>Meloidogyne</taxon>
    </lineage>
</organism>
<evidence type="ECO:0000256" key="8">
    <source>
        <dbReference type="ARBA" id="ARBA00023006"/>
    </source>
</evidence>
<keyword evidence="11" id="KW-1185">Reference proteome</keyword>
<name>A0A1I8BQ29_MELHA</name>
<reference evidence="12" key="1">
    <citation type="submission" date="2016-11" db="UniProtKB">
        <authorList>
            <consortium name="WormBaseParasite"/>
        </authorList>
    </citation>
    <scope>IDENTIFICATION</scope>
</reference>
<feature type="compositionally biased region" description="Low complexity" evidence="9">
    <location>
        <begin position="556"/>
        <end position="568"/>
    </location>
</feature>
<dbReference type="SMART" id="SM00593">
    <property type="entry name" value="RUN"/>
    <property type="match status" value="1"/>
</dbReference>
<dbReference type="Gene3D" id="1.20.58.900">
    <property type="match status" value="1"/>
</dbReference>
<dbReference type="InterPro" id="IPR037213">
    <property type="entry name" value="Run_dom_sf"/>
</dbReference>
<dbReference type="WBParaSite" id="MhA1_Contig413.frz3.fgene1">
    <property type="protein sequence ID" value="MhA1_Contig413.frz3.fgene1"/>
    <property type="gene ID" value="MhA1_Contig413.frz3.fgene1"/>
</dbReference>
<keyword evidence="8" id="KW-0072">Autophagy</keyword>
<protein>
    <submittedName>
        <fullName evidence="12">RUN domain-containing protein</fullName>
    </submittedName>
</protein>
<feature type="region of interest" description="Disordered" evidence="9">
    <location>
        <begin position="380"/>
        <end position="429"/>
    </location>
</feature>
<feature type="compositionally biased region" description="Gly residues" evidence="9">
    <location>
        <begin position="411"/>
        <end position="424"/>
    </location>
</feature>
<comment type="subcellular location">
    <subcellularLocation>
        <location evidence="1">Late endosome</location>
    </subcellularLocation>
</comment>
<sequence>MGERLDAESKAFIAAKNSIRQELELSARFATSNFVLDKPVTSEFAQSVCSLIEAVFIHGLRDAFFIRGSRYSKRPIPNFWPFVSKYTHRSIKQQIYVLNQIKTEVGKARAWIRIVLSERTLESYINLFSKDAQINQFYKKGAFIRDTTYIDSLNVYLQKLDSMTIVAPTNSNLLNNWTPNPLILAGLIPGRFTNCNLLLDLITLRCSRLGEGSVPSPSASSNAVAIDNLLDNSADQNSPEQATNALDLLLTPPDSMTTMESNLDDYPIASISSNILLHSEAIDSPPACSTNKIGGYVGECLVDDNESVVSHPSMLYQYEDEPLFEKPPKTPKTFADWRRYGAAATSRLRRLSPSLIGADIGCGAGVDTAVEGDDDVFSFGKNIGPSEEQSSEVIVHRRKTGRRRAVSKSSGGPGSDTGGSGGGYSRTHSANNLIKSPLEVSTSHSFENKSTSSLHTAFEFNSQKTENVVAVHKSSEIKSNDNKKQQNTNKKTITFSASQGTVGIEMPIPTILIQQRILQEMEFPPLGSSLQDELLLAERMEQEASKEVEEKDEIPSNQISITSNSSNILRKNSSPPTMEMFNITAIDSSDSSTTDLPATFDEALRAFLAQGDKENSRLFQSESKKRLFSECSSSGGELNKLLADSLTNLNQQIFSPPIRSLSLQSSSTNIPFPNVFIKSSNKRNISRDSITLLAPIKDIPHIPFQRDGSNFDEEEEDGNELIEIQPFTEKINISSDPNNCQFSSCQNTTTSLSSTPYKLLKRFYHLINLPNEKGLDAQNFRCKTCCRNIGVGFGQFKECALNGFYYCEDCFKSGGESLIPSRAILNADFKPRNISNASRVLLQSIMDQPLFRVDFLNPYIYEHSRNMRKIRDLRRKLGYSVMYLLSCKNSVANDIRRRLWPHNHLHSDIHAYSLMDLECVANGSLERRLNTLLTSTLSHIWDCPLCLQKGFFCELCSSDRPIYPFQTEIVCQCPNCSACFHRICSNKFGLKEVEDEELKEKELQNNEDLQKCQQNTCPKCLRKSKLASGGGGGGLLSSTPSLLNLSPGSSQQIL</sequence>
<evidence type="ECO:0000256" key="7">
    <source>
        <dbReference type="ARBA" id="ARBA00022833"/>
    </source>
</evidence>
<evidence type="ECO:0000313" key="11">
    <source>
        <dbReference type="Proteomes" id="UP000095281"/>
    </source>
</evidence>
<evidence type="ECO:0000256" key="1">
    <source>
        <dbReference type="ARBA" id="ARBA00004603"/>
    </source>
</evidence>
<evidence type="ECO:0000256" key="9">
    <source>
        <dbReference type="SAM" id="MobiDB-lite"/>
    </source>
</evidence>
<evidence type="ECO:0000313" key="12">
    <source>
        <dbReference type="WBParaSite" id="MhA1_Contig413.frz3.fgene1"/>
    </source>
</evidence>
<keyword evidence="6" id="KW-0863">Zinc-finger</keyword>
<dbReference type="PANTHER" id="PTHR12326:SF12">
    <property type="entry name" value="PLECKSTRIN HOMOLOGY AND RUN DOMAIN CONTAINING M1"/>
    <property type="match status" value="1"/>
</dbReference>
<evidence type="ECO:0000259" key="10">
    <source>
        <dbReference type="PROSITE" id="PS50826"/>
    </source>
</evidence>
<keyword evidence="7" id="KW-0862">Zinc</keyword>
<evidence type="ECO:0000256" key="2">
    <source>
        <dbReference type="ARBA" id="ARBA00022553"/>
    </source>
</evidence>
<dbReference type="PROSITE" id="PS50826">
    <property type="entry name" value="RUN"/>
    <property type="match status" value="1"/>
</dbReference>
<dbReference type="OMA" id="TCREPII"/>
<accession>A0A1I8BQ29</accession>
<dbReference type="InterPro" id="IPR051366">
    <property type="entry name" value="DEF8"/>
</dbReference>
<dbReference type="GO" id="GO:0008270">
    <property type="term" value="F:zinc ion binding"/>
    <property type="evidence" value="ECO:0007669"/>
    <property type="project" value="UniProtKB-KW"/>
</dbReference>
<keyword evidence="5" id="KW-0967">Endosome</keyword>
<dbReference type="Pfam" id="PF02759">
    <property type="entry name" value="RUN"/>
    <property type="match status" value="1"/>
</dbReference>
<dbReference type="AlphaFoldDB" id="A0A1I8BQ29"/>
<evidence type="ECO:0000256" key="5">
    <source>
        <dbReference type="ARBA" id="ARBA00022753"/>
    </source>
</evidence>
<dbReference type="InterPro" id="IPR004012">
    <property type="entry name" value="Run_dom"/>
</dbReference>
<dbReference type="Pfam" id="PF13901">
    <property type="entry name" value="RH_dom"/>
    <property type="match status" value="1"/>
</dbReference>
<dbReference type="InterPro" id="IPR025258">
    <property type="entry name" value="RH_dom"/>
</dbReference>
<dbReference type="SUPFAM" id="SSF140741">
    <property type="entry name" value="RUN domain-like"/>
    <property type="match status" value="1"/>
</dbReference>
<proteinExistence type="predicted"/>
<dbReference type="GO" id="GO:0006914">
    <property type="term" value="P:autophagy"/>
    <property type="evidence" value="ECO:0007669"/>
    <property type="project" value="UniProtKB-KW"/>
</dbReference>
<keyword evidence="3" id="KW-0479">Metal-binding</keyword>
<keyword evidence="2" id="KW-0597">Phosphoprotein</keyword>
<evidence type="ECO:0000256" key="6">
    <source>
        <dbReference type="ARBA" id="ARBA00022771"/>
    </source>
</evidence>
<evidence type="ECO:0000256" key="4">
    <source>
        <dbReference type="ARBA" id="ARBA00022737"/>
    </source>
</evidence>
<feature type="region of interest" description="Disordered" evidence="9">
    <location>
        <begin position="544"/>
        <end position="574"/>
    </location>
</feature>